<keyword evidence="2" id="KW-0067">ATP-binding</keyword>
<dbReference type="AlphaFoldDB" id="A0AAD4HXF6"/>
<sequence>MIESAGNSLDIAQNLCAPVFQGQSFLVSADIDEAAEDYAENVHHLRSSNRPSGHSDVVQSRREIIQNAGALLYAIPQVVKCSRPWSEDLILNTHRMLHAGLDDQVEPGVCRTHEVAVKYEKPGQNRKKAHLCMRASAVLEYMKDMVEHLDQDTADTDDIRDPYALAARYHHQFVNIHPFGDGNGRISQIILNALPLKHASPPCVSVFDLTEEDRDTYSAIATRPSQVFYAEDTEVLFDEHTGHLELTEFIRDISVAVDGR</sequence>
<evidence type="ECO:0000256" key="1">
    <source>
        <dbReference type="PIRSR" id="PIRSR640198-1"/>
    </source>
</evidence>
<dbReference type="InterPro" id="IPR003812">
    <property type="entry name" value="Fido"/>
</dbReference>
<keyword evidence="5" id="KW-1185">Reference proteome</keyword>
<dbReference type="Proteomes" id="UP001197093">
    <property type="component" value="Unassembled WGS sequence"/>
</dbReference>
<feature type="binding site" evidence="2">
    <location>
        <begin position="117"/>
        <end position="130"/>
    </location>
    <ligand>
        <name>ATP</name>
        <dbReference type="ChEBI" id="CHEBI:30616"/>
    </ligand>
</feature>
<evidence type="ECO:0000259" key="3">
    <source>
        <dbReference type="PROSITE" id="PS51459"/>
    </source>
</evidence>
<protein>
    <recommendedName>
        <fullName evidence="3">Fido domain-containing protein</fullName>
    </recommendedName>
</protein>
<evidence type="ECO:0000256" key="2">
    <source>
        <dbReference type="PIRSR" id="PIRSR640198-2"/>
    </source>
</evidence>
<evidence type="ECO:0000313" key="5">
    <source>
        <dbReference type="Proteomes" id="UP001197093"/>
    </source>
</evidence>
<dbReference type="InterPro" id="IPR040198">
    <property type="entry name" value="Fido_containing"/>
</dbReference>
<accession>A0AAD4HXF6</accession>
<name>A0AAD4HXF6_9PEZI</name>
<evidence type="ECO:0000313" key="4">
    <source>
        <dbReference type="EMBL" id="KAG7284508.1"/>
    </source>
</evidence>
<dbReference type="PROSITE" id="PS51459">
    <property type="entry name" value="FIDO"/>
    <property type="match status" value="1"/>
</dbReference>
<proteinExistence type="predicted"/>
<keyword evidence="2" id="KW-0547">Nucleotide-binding</keyword>
<dbReference type="InterPro" id="IPR036597">
    <property type="entry name" value="Fido-like_dom_sf"/>
</dbReference>
<dbReference type="GO" id="GO:0005524">
    <property type="term" value="F:ATP binding"/>
    <property type="evidence" value="ECO:0007669"/>
    <property type="project" value="UniProtKB-KW"/>
</dbReference>
<feature type="active site" evidence="1">
    <location>
        <position position="177"/>
    </location>
</feature>
<dbReference type="SUPFAM" id="SSF140931">
    <property type="entry name" value="Fic-like"/>
    <property type="match status" value="1"/>
</dbReference>
<dbReference type="Pfam" id="PF02661">
    <property type="entry name" value="Fic"/>
    <property type="match status" value="1"/>
</dbReference>
<gene>
    <name evidence="4" type="ORF">NEMBOFW57_010883</name>
</gene>
<dbReference type="PANTHER" id="PTHR13504:SF38">
    <property type="entry name" value="FIDO DOMAIN-CONTAINING PROTEIN"/>
    <property type="match status" value="1"/>
</dbReference>
<reference evidence="4" key="1">
    <citation type="submission" date="2023-02" db="EMBL/GenBank/DDBJ databases">
        <authorList>
            <person name="Palmer J.M."/>
        </authorList>
    </citation>
    <scope>NUCLEOTIDE SEQUENCE</scope>
    <source>
        <strain evidence="4">FW57</strain>
    </source>
</reference>
<dbReference type="PANTHER" id="PTHR13504">
    <property type="entry name" value="FIDO DOMAIN-CONTAINING PROTEIN DDB_G0283145"/>
    <property type="match status" value="1"/>
</dbReference>
<dbReference type="EMBL" id="JAHCVI010000006">
    <property type="protein sequence ID" value="KAG7284508.1"/>
    <property type="molecule type" value="Genomic_DNA"/>
</dbReference>
<comment type="caution">
    <text evidence="4">The sequence shown here is derived from an EMBL/GenBank/DDBJ whole genome shotgun (WGS) entry which is preliminary data.</text>
</comment>
<feature type="domain" description="Fido" evidence="3">
    <location>
        <begin position="85"/>
        <end position="239"/>
    </location>
</feature>
<organism evidence="4 5">
    <name type="scientific">Staphylotrichum longicolle</name>
    <dbReference type="NCBI Taxonomy" id="669026"/>
    <lineage>
        <taxon>Eukaryota</taxon>
        <taxon>Fungi</taxon>
        <taxon>Dikarya</taxon>
        <taxon>Ascomycota</taxon>
        <taxon>Pezizomycotina</taxon>
        <taxon>Sordariomycetes</taxon>
        <taxon>Sordariomycetidae</taxon>
        <taxon>Sordariales</taxon>
        <taxon>Chaetomiaceae</taxon>
        <taxon>Staphylotrichum</taxon>
    </lineage>
</organism>
<dbReference type="Gene3D" id="1.10.3290.10">
    <property type="entry name" value="Fido-like domain"/>
    <property type="match status" value="1"/>
</dbReference>